<evidence type="ECO:0000313" key="4">
    <source>
        <dbReference type="Proteomes" id="UP000815325"/>
    </source>
</evidence>
<dbReference type="Proteomes" id="UP000815325">
    <property type="component" value="Unassembled WGS sequence"/>
</dbReference>
<accession>A0ABQ7GX98</accession>
<dbReference type="PANTHER" id="PTHR31033:SF18">
    <property type="entry name" value="OS06G0115800 PROTEIN"/>
    <property type="match status" value="1"/>
</dbReference>
<feature type="compositionally biased region" description="Low complexity" evidence="1">
    <location>
        <begin position="254"/>
        <end position="268"/>
    </location>
</feature>
<keyword evidence="4" id="KW-1185">Reference proteome</keyword>
<reference evidence="3" key="1">
    <citation type="submission" date="2017-08" db="EMBL/GenBank/DDBJ databases">
        <authorList>
            <person name="Polle J.E."/>
            <person name="Barry K."/>
            <person name="Cushman J."/>
            <person name="Schmutz J."/>
            <person name="Tran D."/>
            <person name="Hathwaick L.T."/>
            <person name="Yim W.C."/>
            <person name="Jenkins J."/>
            <person name="Mckie-Krisberg Z.M."/>
            <person name="Prochnik S."/>
            <person name="Lindquist E."/>
            <person name="Dockter R.B."/>
            <person name="Adam C."/>
            <person name="Molina H."/>
            <person name="Bunkerborg J."/>
            <person name="Jin E."/>
            <person name="Buchheim M."/>
            <person name="Magnuson J."/>
        </authorList>
    </citation>
    <scope>NUCLEOTIDE SEQUENCE</scope>
    <source>
        <strain evidence="3">CCAP 19/18</strain>
    </source>
</reference>
<sequence>MHRSPGNPFFKGLLFCCAGPCPALICSQPVIAALRSVPVSSSKHTQSWQALPPSSSPGPIHAALFCSPSCNALPLSSRHAPRRPAEGCLSSPCLLSLPFLHPLSPCIKSHGIARARARARCPAPIIKARAMLASTEPVRLLRPQGLPAKLAAVGTTSMAVNVPCGMWREHCEKFSGHWFLAVHASIPFIAMLRKAVIMPKYAILFSIATAIAGQTIGSRMERRRVAPLKPTSFTVSSPTFTPLTLMESPTPAKASAGISSSSSSSIRSTSRERMDKSCCNSAQLAALEYFSTVAHGEDGEGACVGGGTGGLQGQTPLTFTHAAHAAGGLQRASLNGGKCGKARLMVSSRASAGLAAAPPALTIVS</sequence>
<feature type="region of interest" description="Disordered" evidence="1">
    <location>
        <begin position="249"/>
        <end position="271"/>
    </location>
</feature>
<keyword evidence="2" id="KW-0732">Signal</keyword>
<proteinExistence type="predicted"/>
<protein>
    <recommendedName>
        <fullName evidence="5">Encoded protein</fullName>
    </recommendedName>
</protein>
<feature type="signal peptide" evidence="2">
    <location>
        <begin position="1"/>
        <end position="23"/>
    </location>
</feature>
<dbReference type="EMBL" id="MU069550">
    <property type="protein sequence ID" value="KAF5839233.1"/>
    <property type="molecule type" value="Genomic_DNA"/>
</dbReference>
<dbReference type="PANTHER" id="PTHR31033">
    <property type="entry name" value="PROTEIN, PUTATIVE-RELATED"/>
    <property type="match status" value="1"/>
</dbReference>
<evidence type="ECO:0000256" key="2">
    <source>
        <dbReference type="SAM" id="SignalP"/>
    </source>
</evidence>
<gene>
    <name evidence="3" type="ORF">DUNSADRAFT_1267</name>
</gene>
<organism evidence="3 4">
    <name type="scientific">Dunaliella salina</name>
    <name type="common">Green alga</name>
    <name type="synonym">Protococcus salinus</name>
    <dbReference type="NCBI Taxonomy" id="3046"/>
    <lineage>
        <taxon>Eukaryota</taxon>
        <taxon>Viridiplantae</taxon>
        <taxon>Chlorophyta</taxon>
        <taxon>core chlorophytes</taxon>
        <taxon>Chlorophyceae</taxon>
        <taxon>CS clade</taxon>
        <taxon>Chlamydomonadales</taxon>
        <taxon>Dunaliellaceae</taxon>
        <taxon>Dunaliella</taxon>
    </lineage>
</organism>
<comment type="caution">
    <text evidence="3">The sequence shown here is derived from an EMBL/GenBank/DDBJ whole genome shotgun (WGS) entry which is preliminary data.</text>
</comment>
<name>A0ABQ7GX98_DUNSA</name>
<feature type="chain" id="PRO_5046537827" description="Encoded protein" evidence="2">
    <location>
        <begin position="24"/>
        <end position="365"/>
    </location>
</feature>
<evidence type="ECO:0008006" key="5">
    <source>
        <dbReference type="Google" id="ProtNLM"/>
    </source>
</evidence>
<evidence type="ECO:0000256" key="1">
    <source>
        <dbReference type="SAM" id="MobiDB-lite"/>
    </source>
</evidence>
<evidence type="ECO:0000313" key="3">
    <source>
        <dbReference type="EMBL" id="KAF5839233.1"/>
    </source>
</evidence>